<organism evidence="2 3">
    <name type="scientific">Flagellimonas meridianipacifica</name>
    <dbReference type="NCBI Taxonomy" id="1080225"/>
    <lineage>
        <taxon>Bacteria</taxon>
        <taxon>Pseudomonadati</taxon>
        <taxon>Bacteroidota</taxon>
        <taxon>Flavobacteriia</taxon>
        <taxon>Flavobacteriales</taxon>
        <taxon>Flavobacteriaceae</taxon>
        <taxon>Flagellimonas</taxon>
    </lineage>
</organism>
<dbReference type="Proteomes" id="UP000237640">
    <property type="component" value="Unassembled WGS sequence"/>
</dbReference>
<keyword evidence="3" id="KW-1185">Reference proteome</keyword>
<keyword evidence="1" id="KW-0812">Transmembrane</keyword>
<keyword evidence="1" id="KW-0472">Membrane</keyword>
<accession>A0A2T0MH95</accession>
<sequence>MKIVKVATTILLVLLFVLAIASLLMGGFVPLFSIAFGFLLIYYVLVYGIIFLAHKTGKAILRYLALLLFFLPVVWGLWDLESLFNFLLQGIHLDMK</sequence>
<evidence type="ECO:0000313" key="3">
    <source>
        <dbReference type="Proteomes" id="UP000237640"/>
    </source>
</evidence>
<dbReference type="AlphaFoldDB" id="A0A2T0MH95"/>
<dbReference type="RefSeq" id="WP_106143876.1">
    <property type="nucleotide sequence ID" value="NZ_PVYX01000001.1"/>
</dbReference>
<keyword evidence="1" id="KW-1133">Transmembrane helix</keyword>
<dbReference type="EMBL" id="PVYX01000001">
    <property type="protein sequence ID" value="PRX56947.1"/>
    <property type="molecule type" value="Genomic_DNA"/>
</dbReference>
<proteinExistence type="predicted"/>
<protein>
    <submittedName>
        <fullName evidence="2">Uncharacterized protein</fullName>
    </submittedName>
</protein>
<comment type="caution">
    <text evidence="2">The sequence shown here is derived from an EMBL/GenBank/DDBJ whole genome shotgun (WGS) entry which is preliminary data.</text>
</comment>
<name>A0A2T0MH95_9FLAO</name>
<evidence type="ECO:0000256" key="1">
    <source>
        <dbReference type="SAM" id="Phobius"/>
    </source>
</evidence>
<evidence type="ECO:0000313" key="2">
    <source>
        <dbReference type="EMBL" id="PRX56947.1"/>
    </source>
</evidence>
<reference evidence="2 3" key="1">
    <citation type="submission" date="2018-03" db="EMBL/GenBank/DDBJ databases">
        <title>Genomic Encyclopedia of Archaeal and Bacterial Type Strains, Phase II (KMG-II): from individual species to whole genera.</title>
        <authorList>
            <person name="Goeker M."/>
        </authorList>
    </citation>
    <scope>NUCLEOTIDE SEQUENCE [LARGE SCALE GENOMIC DNA]</scope>
    <source>
        <strain evidence="2 3">DSM 25027</strain>
    </source>
</reference>
<feature type="transmembrane region" description="Helical" evidence="1">
    <location>
        <begin position="60"/>
        <end position="78"/>
    </location>
</feature>
<gene>
    <name evidence="2" type="ORF">CLV81_0948</name>
</gene>
<feature type="transmembrane region" description="Helical" evidence="1">
    <location>
        <begin position="31"/>
        <end position="53"/>
    </location>
</feature>